<dbReference type="EMBL" id="CDMY01000352">
    <property type="protein sequence ID" value="CEM04463.1"/>
    <property type="molecule type" value="Genomic_DNA"/>
</dbReference>
<keyword evidence="4" id="KW-1185">Reference proteome</keyword>
<dbReference type="AlphaFoldDB" id="A0A0G4EZ40"/>
<dbReference type="InParanoid" id="A0A0G4EZ40"/>
<evidence type="ECO:0000313" key="4">
    <source>
        <dbReference type="Proteomes" id="UP000041254"/>
    </source>
</evidence>
<evidence type="ECO:0000259" key="2">
    <source>
        <dbReference type="Pfam" id="PF03959"/>
    </source>
</evidence>
<dbReference type="Pfam" id="PF03959">
    <property type="entry name" value="FSH1"/>
    <property type="match status" value="1"/>
</dbReference>
<dbReference type="OrthoDB" id="414698at2759"/>
<dbReference type="VEuPathDB" id="CryptoDB:Vbra_21131"/>
<dbReference type="PANTHER" id="PTHR48070">
    <property type="entry name" value="ESTERASE OVCA2"/>
    <property type="match status" value="1"/>
</dbReference>
<dbReference type="STRING" id="1169540.A0A0G4EZ40"/>
<dbReference type="InterPro" id="IPR050593">
    <property type="entry name" value="LovG"/>
</dbReference>
<sequence>MRTQTNAQGRRLKILCLPGWRTNSRILRDQLLLSGLTHLLADIAELKCLDPCQPAQGPTNPIVKAAWPDETDFYQWWYTNENTMEYDAGEAAVDYISKKIREEGPVDGLLGFSQGGALACMCAALQQKADDERLKNALKFVITIASFSPRSPSWSHIIEKEQPLTLPSLHIAGKKDELHPASVQMAQHVFQGGVLIEHDGGHTIPKLDAMKGQQLRHFLMAHMANSLL</sequence>
<dbReference type="OMA" id="MAREGPF"/>
<accession>A0A0G4EZ40</accession>
<reference evidence="3 4" key="1">
    <citation type="submission" date="2014-11" db="EMBL/GenBank/DDBJ databases">
        <authorList>
            <person name="Zhu J."/>
            <person name="Qi W."/>
            <person name="Song R."/>
        </authorList>
    </citation>
    <scope>NUCLEOTIDE SEQUENCE [LARGE SCALE GENOMIC DNA]</scope>
</reference>
<name>A0A0G4EZ40_VITBC</name>
<dbReference type="GO" id="GO:0005634">
    <property type="term" value="C:nucleus"/>
    <property type="evidence" value="ECO:0007669"/>
    <property type="project" value="TreeGrafter"/>
</dbReference>
<dbReference type="PhylomeDB" id="A0A0G4EZ40"/>
<gene>
    <name evidence="3" type="ORF">Vbra_21131</name>
</gene>
<dbReference type="SUPFAM" id="SSF53474">
    <property type="entry name" value="alpha/beta-Hydrolases"/>
    <property type="match status" value="1"/>
</dbReference>
<dbReference type="PANTHER" id="PTHR48070:SF6">
    <property type="entry name" value="ESTERASE OVCA2"/>
    <property type="match status" value="1"/>
</dbReference>
<protein>
    <recommendedName>
        <fullName evidence="2">Serine hydrolase domain-containing protein</fullName>
    </recommendedName>
</protein>
<dbReference type="GO" id="GO:0005737">
    <property type="term" value="C:cytoplasm"/>
    <property type="evidence" value="ECO:0007669"/>
    <property type="project" value="TreeGrafter"/>
</dbReference>
<evidence type="ECO:0000313" key="3">
    <source>
        <dbReference type="EMBL" id="CEM04463.1"/>
    </source>
</evidence>
<dbReference type="InterPro" id="IPR029058">
    <property type="entry name" value="AB_hydrolase_fold"/>
</dbReference>
<proteinExistence type="predicted"/>
<feature type="domain" description="Serine hydrolase" evidence="2">
    <location>
        <begin position="11"/>
        <end position="211"/>
    </location>
</feature>
<dbReference type="InterPro" id="IPR005645">
    <property type="entry name" value="FSH-like_dom"/>
</dbReference>
<keyword evidence="1" id="KW-0378">Hydrolase</keyword>
<dbReference type="Proteomes" id="UP000041254">
    <property type="component" value="Unassembled WGS sequence"/>
</dbReference>
<evidence type="ECO:0000256" key="1">
    <source>
        <dbReference type="ARBA" id="ARBA00022801"/>
    </source>
</evidence>
<dbReference type="GO" id="GO:0016787">
    <property type="term" value="F:hydrolase activity"/>
    <property type="evidence" value="ECO:0007669"/>
    <property type="project" value="UniProtKB-KW"/>
</dbReference>
<organism evidence="3 4">
    <name type="scientific">Vitrella brassicaformis (strain CCMP3155)</name>
    <dbReference type="NCBI Taxonomy" id="1169540"/>
    <lineage>
        <taxon>Eukaryota</taxon>
        <taxon>Sar</taxon>
        <taxon>Alveolata</taxon>
        <taxon>Colpodellida</taxon>
        <taxon>Vitrellaceae</taxon>
        <taxon>Vitrella</taxon>
    </lineage>
</organism>
<dbReference type="Gene3D" id="3.40.50.1820">
    <property type="entry name" value="alpha/beta hydrolase"/>
    <property type="match status" value="1"/>
</dbReference>